<evidence type="ECO:0000313" key="5">
    <source>
        <dbReference type="Proteomes" id="UP001602245"/>
    </source>
</evidence>
<dbReference type="EMBL" id="JBIAZU010000005">
    <property type="protein sequence ID" value="MFF5293499.1"/>
    <property type="molecule type" value="Genomic_DNA"/>
</dbReference>
<evidence type="ECO:0000256" key="2">
    <source>
        <dbReference type="SAM" id="MobiDB-lite"/>
    </source>
</evidence>
<protein>
    <submittedName>
        <fullName evidence="4">Alternative ribosome rescue aminoacyl-tRNA hydrolase ArfB</fullName>
        <ecNumber evidence="4">3.1.1.29</ecNumber>
    </submittedName>
</protein>
<keyword evidence="5" id="KW-1185">Reference proteome</keyword>
<dbReference type="EC" id="3.1.1.29" evidence="4"/>
<accession>A0ABW6WJM3</accession>
<dbReference type="GO" id="GO:0004045">
    <property type="term" value="F:peptidyl-tRNA hydrolase activity"/>
    <property type="evidence" value="ECO:0007669"/>
    <property type="project" value="UniProtKB-EC"/>
</dbReference>
<dbReference type="PANTHER" id="PTHR47814">
    <property type="entry name" value="PEPTIDYL-TRNA HYDROLASE ARFB"/>
    <property type="match status" value="1"/>
</dbReference>
<feature type="region of interest" description="Disordered" evidence="2">
    <location>
        <begin position="106"/>
        <end position="145"/>
    </location>
</feature>
<dbReference type="NCBIfam" id="NF006718">
    <property type="entry name" value="PRK09256.1"/>
    <property type="match status" value="1"/>
</dbReference>
<dbReference type="Gene3D" id="3.30.160.20">
    <property type="match status" value="1"/>
</dbReference>
<organism evidence="4 5">
    <name type="scientific">Paractinoplanes globisporus</name>
    <dbReference type="NCBI Taxonomy" id="113565"/>
    <lineage>
        <taxon>Bacteria</taxon>
        <taxon>Bacillati</taxon>
        <taxon>Actinomycetota</taxon>
        <taxon>Actinomycetes</taxon>
        <taxon>Micromonosporales</taxon>
        <taxon>Micromonosporaceae</taxon>
        <taxon>Paractinoplanes</taxon>
    </lineage>
</organism>
<gene>
    <name evidence="4" type="primary">arfB</name>
    <name evidence="4" type="ORF">ACFY35_29045</name>
</gene>
<dbReference type="RefSeq" id="WP_020518057.1">
    <property type="nucleotide sequence ID" value="NZ_JBIAZU010000005.1"/>
</dbReference>
<sequence length="145" mass="15924">MLCDVLEDVRVNDRLTIPAAELAWRFSRSSGPGGQGVNTTDSRVELSWDLAGSPLLPPVLKERALARLDSRLVQGVLTVTASEHRSQLRNREAAADRLAGLVASAIAPPPRVRRATRPTKGSVERRIADKKRRSQVKRGRRGDVD</sequence>
<dbReference type="InterPro" id="IPR045853">
    <property type="entry name" value="Pep_chain_release_fac_I_sf"/>
</dbReference>
<keyword evidence="4" id="KW-0378">Hydrolase</keyword>
<dbReference type="SUPFAM" id="SSF75620">
    <property type="entry name" value="Release factor"/>
    <property type="match status" value="1"/>
</dbReference>
<name>A0ABW6WJM3_9ACTN</name>
<comment type="similarity">
    <text evidence="1">Belongs to the prokaryotic/mitochondrial release factor family.</text>
</comment>
<evidence type="ECO:0000256" key="1">
    <source>
        <dbReference type="ARBA" id="ARBA00010835"/>
    </source>
</evidence>
<dbReference type="InterPro" id="IPR000352">
    <property type="entry name" value="Pep_chain_release_fac_I"/>
</dbReference>
<evidence type="ECO:0000259" key="3">
    <source>
        <dbReference type="Pfam" id="PF00472"/>
    </source>
</evidence>
<dbReference type="Pfam" id="PF00472">
    <property type="entry name" value="RF-1"/>
    <property type="match status" value="1"/>
</dbReference>
<comment type="caution">
    <text evidence="4">The sequence shown here is derived from an EMBL/GenBank/DDBJ whole genome shotgun (WGS) entry which is preliminary data.</text>
</comment>
<dbReference type="Proteomes" id="UP001602245">
    <property type="component" value="Unassembled WGS sequence"/>
</dbReference>
<feature type="compositionally biased region" description="Basic residues" evidence="2">
    <location>
        <begin position="128"/>
        <end position="145"/>
    </location>
</feature>
<reference evidence="4 5" key="1">
    <citation type="submission" date="2024-10" db="EMBL/GenBank/DDBJ databases">
        <title>The Natural Products Discovery Center: Release of the First 8490 Sequenced Strains for Exploring Actinobacteria Biosynthetic Diversity.</title>
        <authorList>
            <person name="Kalkreuter E."/>
            <person name="Kautsar S.A."/>
            <person name="Yang D."/>
            <person name="Bader C.D."/>
            <person name="Teijaro C.N."/>
            <person name="Fluegel L."/>
            <person name="Davis C.M."/>
            <person name="Simpson J.R."/>
            <person name="Lauterbach L."/>
            <person name="Steele A.D."/>
            <person name="Gui C."/>
            <person name="Meng S."/>
            <person name="Li G."/>
            <person name="Viehrig K."/>
            <person name="Ye F."/>
            <person name="Su P."/>
            <person name="Kiefer A.F."/>
            <person name="Nichols A."/>
            <person name="Cepeda A.J."/>
            <person name="Yan W."/>
            <person name="Fan B."/>
            <person name="Jiang Y."/>
            <person name="Adhikari A."/>
            <person name="Zheng C.-J."/>
            <person name="Schuster L."/>
            <person name="Cowan T.M."/>
            <person name="Smanski M.J."/>
            <person name="Chevrette M.G."/>
            <person name="De Carvalho L.P.S."/>
            <person name="Shen B."/>
        </authorList>
    </citation>
    <scope>NUCLEOTIDE SEQUENCE [LARGE SCALE GENOMIC DNA]</scope>
    <source>
        <strain evidence="4 5">NPDC000087</strain>
    </source>
</reference>
<evidence type="ECO:0000313" key="4">
    <source>
        <dbReference type="EMBL" id="MFF5293499.1"/>
    </source>
</evidence>
<proteinExistence type="inferred from homology"/>
<dbReference type="PANTHER" id="PTHR47814:SF1">
    <property type="entry name" value="PEPTIDYL-TRNA HYDROLASE ARFB"/>
    <property type="match status" value="1"/>
</dbReference>
<feature type="domain" description="Prokaryotic-type class I peptide chain release factors" evidence="3">
    <location>
        <begin position="15"/>
        <end position="139"/>
    </location>
</feature>